<dbReference type="EMBL" id="FOCM01000006">
    <property type="protein sequence ID" value="SEN74338.1"/>
    <property type="molecule type" value="Genomic_DNA"/>
</dbReference>
<protein>
    <submittedName>
        <fullName evidence="2">Uncharacterized protein</fullName>
    </submittedName>
</protein>
<sequence>MTPRDSHEAPRALLRQGRSAPLAQAGRRSLPLRGFFGCWDQSCGTGAAGVHALLPRDAAAFCAFRGGRFPQLAECAGTDRLGRRSGRGDPCRPAGYSSGCDAGKFHGRLFGHRHSAAAGRADGDRLHAAGVGPSRSGSGRAPLATLPFGHHGLAGQDARSSRGRGDITFRLPRRAPGRASALGARPAAAPRAPLHISGSFTLPCASDERGRTSAPDRRPCRSQAAAPRAAMRRADGRDERVTFRAAGGDDPRRIFERGHDR</sequence>
<dbReference type="AlphaFoldDB" id="A0A1H8J303"/>
<name>A0A1H8J303_9RHOB</name>
<feature type="region of interest" description="Disordered" evidence="1">
    <location>
        <begin position="1"/>
        <end position="20"/>
    </location>
</feature>
<evidence type="ECO:0000256" key="1">
    <source>
        <dbReference type="SAM" id="MobiDB-lite"/>
    </source>
</evidence>
<gene>
    <name evidence="2" type="ORF">SAMN04488011_10619</name>
</gene>
<accession>A0A1H8J303</accession>
<feature type="region of interest" description="Disordered" evidence="1">
    <location>
        <begin position="152"/>
        <end position="261"/>
    </location>
</feature>
<feature type="compositionally biased region" description="Basic and acidic residues" evidence="1">
    <location>
        <begin position="206"/>
        <end position="219"/>
    </location>
</feature>
<feature type="compositionally biased region" description="Basic and acidic residues" evidence="1">
    <location>
        <begin position="232"/>
        <end position="261"/>
    </location>
</feature>
<evidence type="ECO:0000313" key="3">
    <source>
        <dbReference type="Proteomes" id="UP000199372"/>
    </source>
</evidence>
<organism evidence="2 3">
    <name type="scientific">Palleronia pelagia</name>
    <dbReference type="NCBI Taxonomy" id="387096"/>
    <lineage>
        <taxon>Bacteria</taxon>
        <taxon>Pseudomonadati</taxon>
        <taxon>Pseudomonadota</taxon>
        <taxon>Alphaproteobacteria</taxon>
        <taxon>Rhodobacterales</taxon>
        <taxon>Roseobacteraceae</taxon>
        <taxon>Palleronia</taxon>
    </lineage>
</organism>
<proteinExistence type="predicted"/>
<dbReference type="Proteomes" id="UP000199372">
    <property type="component" value="Unassembled WGS sequence"/>
</dbReference>
<evidence type="ECO:0000313" key="2">
    <source>
        <dbReference type="EMBL" id="SEN74338.1"/>
    </source>
</evidence>
<reference evidence="3" key="1">
    <citation type="submission" date="2016-10" db="EMBL/GenBank/DDBJ databases">
        <authorList>
            <person name="Varghese N."/>
            <person name="Submissions S."/>
        </authorList>
    </citation>
    <scope>NUCLEOTIDE SEQUENCE [LARGE SCALE GENOMIC DNA]</scope>
    <source>
        <strain evidence="3">DSM 26893</strain>
    </source>
</reference>
<feature type="compositionally biased region" description="Basic and acidic residues" evidence="1">
    <location>
        <begin position="1"/>
        <end position="10"/>
    </location>
</feature>
<feature type="compositionally biased region" description="Low complexity" evidence="1">
    <location>
        <begin position="177"/>
        <end position="194"/>
    </location>
</feature>
<keyword evidence="3" id="KW-1185">Reference proteome</keyword>